<sequence>MEKQVSRLEELKGEGWTRQFVACEPRLSEAVELYKESGYDVHLEPMPKADNPFDFPQAMTGSECTTCFEGSEENYRIIFTRPTKGGLSLGDELFD</sequence>
<evidence type="ECO:0000313" key="1">
    <source>
        <dbReference type="EMBL" id="SPD75105.1"/>
    </source>
</evidence>
<accession>A0A445N054</accession>
<organism evidence="1">
    <name type="scientific">uncultured Desulfobacterium sp</name>
    <dbReference type="NCBI Taxonomy" id="201089"/>
    <lineage>
        <taxon>Bacteria</taxon>
        <taxon>Pseudomonadati</taxon>
        <taxon>Thermodesulfobacteriota</taxon>
        <taxon>Desulfobacteria</taxon>
        <taxon>Desulfobacterales</taxon>
        <taxon>Desulfobacteriaceae</taxon>
        <taxon>Desulfobacterium</taxon>
        <taxon>environmental samples</taxon>
    </lineage>
</organism>
<gene>
    <name evidence="1" type="ORF">PITCH_A420066</name>
</gene>
<name>A0A445N054_9BACT</name>
<reference evidence="1" key="1">
    <citation type="submission" date="2018-01" db="EMBL/GenBank/DDBJ databases">
        <authorList>
            <person name="Regsiter A."/>
            <person name="William W."/>
        </authorList>
    </citation>
    <scope>NUCLEOTIDE SEQUENCE</scope>
    <source>
        <strain evidence="1">TRIP AH-1</strain>
    </source>
</reference>
<dbReference type="AlphaFoldDB" id="A0A445N054"/>
<dbReference type="EMBL" id="OJIN01000184">
    <property type="protein sequence ID" value="SPD75105.1"/>
    <property type="molecule type" value="Genomic_DNA"/>
</dbReference>
<proteinExistence type="predicted"/>
<protein>
    <submittedName>
        <fullName evidence="1">Uncharacterized protein</fullName>
    </submittedName>
</protein>